<dbReference type="EMBL" id="FOTK01000043">
    <property type="protein sequence ID" value="SFM65618.1"/>
    <property type="molecule type" value="Genomic_DNA"/>
</dbReference>
<dbReference type="Proteomes" id="UP000199048">
    <property type="component" value="Unassembled WGS sequence"/>
</dbReference>
<evidence type="ECO:0000313" key="1">
    <source>
        <dbReference type="EMBL" id="SFM65618.1"/>
    </source>
</evidence>
<reference evidence="2" key="1">
    <citation type="submission" date="2016-10" db="EMBL/GenBank/DDBJ databases">
        <authorList>
            <person name="Varghese N."/>
            <person name="Submissions S."/>
        </authorList>
    </citation>
    <scope>NUCLEOTIDE SEQUENCE [LARGE SCALE GENOMIC DNA]</scope>
    <source>
        <strain evidence="2">BL36</strain>
    </source>
</reference>
<evidence type="ECO:0000313" key="2">
    <source>
        <dbReference type="Proteomes" id="UP000199048"/>
    </source>
</evidence>
<dbReference type="OrthoDB" id="7870532at2"/>
<gene>
    <name evidence="1" type="ORF">SAMN05192568_104342</name>
</gene>
<accession>A0A1I4SM65</accession>
<keyword evidence="2" id="KW-1185">Reference proteome</keyword>
<dbReference type="RefSeq" id="WP_092045752.1">
    <property type="nucleotide sequence ID" value="NZ_FOTK01000043.1"/>
</dbReference>
<name>A0A1I4SM65_9HYPH</name>
<dbReference type="STRING" id="582667.SAMN05192568_104342"/>
<dbReference type="AlphaFoldDB" id="A0A1I4SM65"/>
<protein>
    <recommendedName>
        <fullName evidence="3">Cellulose biosynthesis protein BcsQ</fullName>
    </recommendedName>
</protein>
<dbReference type="InterPro" id="IPR046574">
    <property type="entry name" value="DUF6634"/>
</dbReference>
<evidence type="ECO:0008006" key="3">
    <source>
        <dbReference type="Google" id="ProtNLM"/>
    </source>
</evidence>
<dbReference type="Pfam" id="PF20339">
    <property type="entry name" value="DUF6634"/>
    <property type="match status" value="1"/>
</dbReference>
<proteinExistence type="predicted"/>
<sequence>MLIAFAGASGRTDASHAALLVAHAAIAVDGQTTLLMVGGDPAPETGAALRVVRLSEASTDAEIAQAATDCRRDGTPTLVDIPQCRLRSESIQALVDLVVIVVGPHEADEREAAAWATTNRSSRRTAYLGCRRAGGGPAASRFAAAMAKLDTRAYVVACVLPPLGRGEASALATAAPMSRALRAGLLLLAAIRRDMETPPSGGFAPLEGTAADEAQRIAVTGDTRSLPDRLRELADDVESVAAGLGPSADDLAEAPVLDAWEYGIIPVRVLRGCVSGHPDIADGRPARTSEVYLTDRMTWARTLSRWYRLRVPADGAVTGLQ</sequence>
<organism evidence="1 2">
    <name type="scientific">Methylobacterium pseudosasicola</name>
    <dbReference type="NCBI Taxonomy" id="582667"/>
    <lineage>
        <taxon>Bacteria</taxon>
        <taxon>Pseudomonadati</taxon>
        <taxon>Pseudomonadota</taxon>
        <taxon>Alphaproteobacteria</taxon>
        <taxon>Hyphomicrobiales</taxon>
        <taxon>Methylobacteriaceae</taxon>
        <taxon>Methylobacterium</taxon>
    </lineage>
</organism>